<dbReference type="PROSITE" id="PS50887">
    <property type="entry name" value="GGDEF"/>
    <property type="match status" value="1"/>
</dbReference>
<dbReference type="AlphaFoldDB" id="A0A1I5TW94"/>
<dbReference type="Pfam" id="PF00990">
    <property type="entry name" value="GGDEF"/>
    <property type="match status" value="1"/>
</dbReference>
<evidence type="ECO:0000259" key="4">
    <source>
        <dbReference type="PROSITE" id="PS50887"/>
    </source>
</evidence>
<keyword evidence="3" id="KW-0175">Coiled coil</keyword>
<dbReference type="GO" id="GO:0043709">
    <property type="term" value="P:cell adhesion involved in single-species biofilm formation"/>
    <property type="evidence" value="ECO:0007669"/>
    <property type="project" value="TreeGrafter"/>
</dbReference>
<comment type="catalytic activity">
    <reaction evidence="2">
        <text>2 GTP = 3',3'-c-di-GMP + 2 diphosphate</text>
        <dbReference type="Rhea" id="RHEA:24898"/>
        <dbReference type="ChEBI" id="CHEBI:33019"/>
        <dbReference type="ChEBI" id="CHEBI:37565"/>
        <dbReference type="ChEBI" id="CHEBI:58805"/>
        <dbReference type="EC" id="2.7.7.65"/>
    </reaction>
</comment>
<organism evidence="5 6">
    <name type="scientific">Sphingomonas rubra</name>
    <dbReference type="NCBI Taxonomy" id="634430"/>
    <lineage>
        <taxon>Bacteria</taxon>
        <taxon>Pseudomonadati</taxon>
        <taxon>Pseudomonadota</taxon>
        <taxon>Alphaproteobacteria</taxon>
        <taxon>Sphingomonadales</taxon>
        <taxon>Sphingomonadaceae</taxon>
        <taxon>Sphingomonas</taxon>
    </lineage>
</organism>
<dbReference type="GO" id="GO:1902201">
    <property type="term" value="P:negative regulation of bacterial-type flagellum-dependent cell motility"/>
    <property type="evidence" value="ECO:0007669"/>
    <property type="project" value="TreeGrafter"/>
</dbReference>
<evidence type="ECO:0000313" key="5">
    <source>
        <dbReference type="EMBL" id="SFP87161.1"/>
    </source>
</evidence>
<dbReference type="NCBIfam" id="TIGR00254">
    <property type="entry name" value="GGDEF"/>
    <property type="match status" value="1"/>
</dbReference>
<evidence type="ECO:0000313" key="6">
    <source>
        <dbReference type="Proteomes" id="UP000199586"/>
    </source>
</evidence>
<gene>
    <name evidence="5" type="ORF">SAMN04488241_10998</name>
</gene>
<evidence type="ECO:0000256" key="3">
    <source>
        <dbReference type="SAM" id="Coils"/>
    </source>
</evidence>
<evidence type="ECO:0000256" key="2">
    <source>
        <dbReference type="ARBA" id="ARBA00034247"/>
    </source>
</evidence>
<dbReference type="CDD" id="cd01949">
    <property type="entry name" value="GGDEF"/>
    <property type="match status" value="1"/>
</dbReference>
<protein>
    <recommendedName>
        <fullName evidence="1">diguanylate cyclase</fullName>
        <ecNumber evidence="1">2.7.7.65</ecNumber>
    </recommendedName>
</protein>
<dbReference type="InterPro" id="IPR000160">
    <property type="entry name" value="GGDEF_dom"/>
</dbReference>
<dbReference type="Proteomes" id="UP000199586">
    <property type="component" value="Unassembled WGS sequence"/>
</dbReference>
<accession>A0A1I5TW94</accession>
<dbReference type="STRING" id="634430.SAMN04488241_10998"/>
<dbReference type="SUPFAM" id="SSF55073">
    <property type="entry name" value="Nucleotide cyclase"/>
    <property type="match status" value="1"/>
</dbReference>
<dbReference type="GO" id="GO:0005886">
    <property type="term" value="C:plasma membrane"/>
    <property type="evidence" value="ECO:0007669"/>
    <property type="project" value="TreeGrafter"/>
</dbReference>
<proteinExistence type="predicted"/>
<dbReference type="SMART" id="SM00267">
    <property type="entry name" value="GGDEF"/>
    <property type="match status" value="1"/>
</dbReference>
<reference evidence="5 6" key="1">
    <citation type="submission" date="2016-10" db="EMBL/GenBank/DDBJ databases">
        <authorList>
            <person name="de Groot N.N."/>
        </authorList>
    </citation>
    <scope>NUCLEOTIDE SEQUENCE [LARGE SCALE GENOMIC DNA]</scope>
    <source>
        <strain evidence="5 6">CGMCC 1.9113</strain>
    </source>
</reference>
<feature type="coiled-coil region" evidence="3">
    <location>
        <begin position="153"/>
        <end position="180"/>
    </location>
</feature>
<dbReference type="Gene3D" id="3.30.70.270">
    <property type="match status" value="1"/>
</dbReference>
<dbReference type="InterPro" id="IPR043128">
    <property type="entry name" value="Rev_trsase/Diguanyl_cyclase"/>
</dbReference>
<dbReference type="InterPro" id="IPR029787">
    <property type="entry name" value="Nucleotide_cyclase"/>
</dbReference>
<dbReference type="InterPro" id="IPR050469">
    <property type="entry name" value="Diguanylate_Cyclase"/>
</dbReference>
<dbReference type="EMBL" id="FOXP01000009">
    <property type="protein sequence ID" value="SFP87161.1"/>
    <property type="molecule type" value="Genomic_DNA"/>
</dbReference>
<dbReference type="EC" id="2.7.7.65" evidence="1"/>
<keyword evidence="6" id="KW-1185">Reference proteome</keyword>
<sequence>MGGAAIRNASAGDLYACIGAFLVAHRLSPDPLHYAFAHAALSGTDPALAAEVQRLTDGGFRLTQADVMRLAGTVSGAPALPDRSRHVADTTGSVLAAAAQMQVDGFAEIVRGIHDDTKGFGRDLAVSVATIEQTPTGGRAEVARIAGAMIRRVRDSEERLARATDEADALRAKLADAHAVARRDPLTGLANRLALSEALAARDGTHCLALCDVDRFKAINDAHGHNVGDRVLRAIADTLASICDGHLVTRHGGEEFAVLMTGTTIAQAVALIDSARAAVSTRRLRTRETDAPIGAVTFSAGVTAMRHDEAVEQVFDRADRLLYTAKAQGRDRTCAE</sequence>
<dbReference type="OrthoDB" id="9812260at2"/>
<dbReference type="PANTHER" id="PTHR45138">
    <property type="entry name" value="REGULATORY COMPONENTS OF SENSORY TRANSDUCTION SYSTEM"/>
    <property type="match status" value="1"/>
</dbReference>
<dbReference type="GO" id="GO:0052621">
    <property type="term" value="F:diguanylate cyclase activity"/>
    <property type="evidence" value="ECO:0007669"/>
    <property type="project" value="UniProtKB-EC"/>
</dbReference>
<evidence type="ECO:0000256" key="1">
    <source>
        <dbReference type="ARBA" id="ARBA00012528"/>
    </source>
</evidence>
<feature type="domain" description="GGDEF" evidence="4">
    <location>
        <begin position="204"/>
        <end position="336"/>
    </location>
</feature>
<dbReference type="PANTHER" id="PTHR45138:SF9">
    <property type="entry name" value="DIGUANYLATE CYCLASE DGCM-RELATED"/>
    <property type="match status" value="1"/>
</dbReference>
<name>A0A1I5TW94_9SPHN</name>